<keyword evidence="4" id="KW-0106">Calcium</keyword>
<evidence type="ECO:0000256" key="8">
    <source>
        <dbReference type="SAM" id="Phobius"/>
    </source>
</evidence>
<feature type="domain" description="EF-hand" evidence="9">
    <location>
        <begin position="636"/>
        <end position="671"/>
    </location>
</feature>
<sequence>MSQCACVKKKKPVINEDEEFSDSSKSDIDMATAPCLNKPKPRRQLSFKIGNFRRLIPDRILQCFGQDEIEMTKLEKTIKASLLIQKWYRRYMARLEVRRRYTWTIFQTLEYAGEQDQVKLYNFFNALLTHIPQTANRDGYNSKTASRSSSFDNLDLEFEDESPEEEYSFDQEDKKTLRNFVLEYPLPPKVVADILRRSITALRKLPNISVVSTALSKQITVCGDLHGKFDDLLVILHKNGLPSAENPYVFNGDFVDRGKRGLEVILVLLLCLIAFPGGVYLNRGNHEDHIMNQRYGFIREVQSKYRKNHERILKLFESVYRWLPLGTIVNNRVLIVHGGISDTTDLEMIRSLEREKYVSLLRPPLCDSSAPGAEAINKVEWKQVFDILWSDPQETRGCIPNTLRGAGTYFGPDVTKKFLEDNRLSYVVRSHECKVDGYELCHENLIITIFSASNYYEIGSNNGAYVKLMGPNLEPHFVQYMANAGRRKLNFFQRMGLVESGATKELQAQILNNRHMIEGEFAKHDPENTGLISITHWCTTMEKCTGLQIPWRLLKEKLVTIDPDTKMVHYQSTFDIKSSKLNSVQGASTVVETLYRNKSSLEAIFRIIDKDNSGYISLDELADACNLIKEHMPCNMTEDQLSEICRLMDINKDGLVDLNEFLETFRMVDPESKFKNMPNSPDNSNLSSRSPRGNYSKENGEKNSIFVEAANSIRNEEQLSPSNQGEKFSLKVQVHNQEGVEVDNNCHRNGLKASPVLSSRRGSQI</sequence>
<dbReference type="Gene3D" id="1.10.238.10">
    <property type="entry name" value="EF-hand"/>
    <property type="match status" value="1"/>
</dbReference>
<dbReference type="PROSITE" id="PS50222">
    <property type="entry name" value="EF_HAND_2"/>
    <property type="match status" value="2"/>
</dbReference>
<keyword evidence="6" id="KW-0378">Hydrolase</keyword>
<evidence type="ECO:0000313" key="11">
    <source>
        <dbReference type="Proteomes" id="UP001152799"/>
    </source>
</evidence>
<keyword evidence="5" id="KW-0464">Manganese</keyword>
<feature type="transmembrane region" description="Helical" evidence="8">
    <location>
        <begin position="264"/>
        <end position="281"/>
    </location>
</feature>
<dbReference type="InterPro" id="IPR011992">
    <property type="entry name" value="EF-hand-dom_pair"/>
</dbReference>
<evidence type="ECO:0000256" key="2">
    <source>
        <dbReference type="ARBA" id="ARBA00008294"/>
    </source>
</evidence>
<feature type="region of interest" description="Disordered" evidence="7">
    <location>
        <begin position="739"/>
        <end position="765"/>
    </location>
</feature>
<dbReference type="InterPro" id="IPR006186">
    <property type="entry name" value="Ser/Thr-sp_prot-phosphatase"/>
</dbReference>
<evidence type="ECO:0000256" key="3">
    <source>
        <dbReference type="ARBA" id="ARBA00022723"/>
    </source>
</evidence>
<dbReference type="PANTHER" id="PTHR45668">
    <property type="entry name" value="SERINE/THREONINE-PROTEIN PHOSPHATASE 5-RELATED"/>
    <property type="match status" value="1"/>
</dbReference>
<evidence type="ECO:0000256" key="6">
    <source>
        <dbReference type="RuleBase" id="RU004273"/>
    </source>
</evidence>
<feature type="region of interest" description="Disordered" evidence="7">
    <location>
        <begin position="672"/>
        <end position="701"/>
    </location>
</feature>
<dbReference type="EC" id="3.1.3.16" evidence="6"/>
<proteinExistence type="inferred from homology"/>
<feature type="compositionally biased region" description="Polar residues" evidence="7">
    <location>
        <begin position="677"/>
        <end position="697"/>
    </location>
</feature>
<dbReference type="PROSITE" id="PS00125">
    <property type="entry name" value="SER_THR_PHOSPHATASE"/>
    <property type="match status" value="1"/>
</dbReference>
<evidence type="ECO:0000256" key="4">
    <source>
        <dbReference type="ARBA" id="ARBA00022837"/>
    </source>
</evidence>
<dbReference type="CDD" id="cd00051">
    <property type="entry name" value="EFh"/>
    <property type="match status" value="1"/>
</dbReference>
<dbReference type="Gene3D" id="3.60.21.10">
    <property type="match status" value="1"/>
</dbReference>
<feature type="compositionally biased region" description="Polar residues" evidence="7">
    <location>
        <begin position="756"/>
        <end position="765"/>
    </location>
</feature>
<evidence type="ECO:0000256" key="5">
    <source>
        <dbReference type="ARBA" id="ARBA00023211"/>
    </source>
</evidence>
<protein>
    <recommendedName>
        <fullName evidence="6">Serine/threonine-protein phosphatase</fullName>
        <ecNumber evidence="6">3.1.3.16</ecNumber>
    </recommendedName>
</protein>
<comment type="similarity">
    <text evidence="2 6">Belongs to the PPP phosphatase family.</text>
</comment>
<dbReference type="PROSITE" id="PS50096">
    <property type="entry name" value="IQ"/>
    <property type="match status" value="1"/>
</dbReference>
<dbReference type="SMART" id="SM00015">
    <property type="entry name" value="IQ"/>
    <property type="match status" value="1"/>
</dbReference>
<dbReference type="GO" id="GO:0004722">
    <property type="term" value="F:protein serine/threonine phosphatase activity"/>
    <property type="evidence" value="ECO:0007669"/>
    <property type="project" value="UniProtKB-EC"/>
</dbReference>
<keyword evidence="3" id="KW-0479">Metal-binding</keyword>
<dbReference type="Pfam" id="PF00149">
    <property type="entry name" value="Metallophos"/>
    <property type="match status" value="1"/>
</dbReference>
<dbReference type="AlphaFoldDB" id="A0A9P0DGC4"/>
<reference evidence="10" key="1">
    <citation type="submission" date="2022-01" db="EMBL/GenBank/DDBJ databases">
        <authorList>
            <person name="King R."/>
        </authorList>
    </citation>
    <scope>NUCLEOTIDE SEQUENCE</scope>
</reference>
<dbReference type="GO" id="GO:0005509">
    <property type="term" value="F:calcium ion binding"/>
    <property type="evidence" value="ECO:0007669"/>
    <property type="project" value="InterPro"/>
</dbReference>
<comment type="cofactor">
    <cofactor evidence="1">
        <name>Mn(2+)</name>
        <dbReference type="ChEBI" id="CHEBI:29035"/>
    </cofactor>
</comment>
<dbReference type="PRINTS" id="PR00114">
    <property type="entry name" value="STPHPHTASE"/>
</dbReference>
<dbReference type="Proteomes" id="UP001152799">
    <property type="component" value="Chromosome 11"/>
</dbReference>
<keyword evidence="11" id="KW-1185">Reference proteome</keyword>
<dbReference type="PANTHER" id="PTHR45668:SF3">
    <property type="entry name" value="SERINE_THREONINE-PROTEIN PHOSPHATASE RDGC"/>
    <property type="match status" value="1"/>
</dbReference>
<keyword evidence="8" id="KW-0472">Membrane</keyword>
<name>A0A9P0DGC4_9CUCU</name>
<dbReference type="InterPro" id="IPR000048">
    <property type="entry name" value="IQ_motif_EF-hand-BS"/>
</dbReference>
<keyword evidence="8" id="KW-0812">Transmembrane</keyword>
<dbReference type="InterPro" id="IPR018247">
    <property type="entry name" value="EF_Hand_1_Ca_BS"/>
</dbReference>
<organism evidence="10 11">
    <name type="scientific">Ceutorhynchus assimilis</name>
    <name type="common">cabbage seed weevil</name>
    <dbReference type="NCBI Taxonomy" id="467358"/>
    <lineage>
        <taxon>Eukaryota</taxon>
        <taxon>Metazoa</taxon>
        <taxon>Ecdysozoa</taxon>
        <taxon>Arthropoda</taxon>
        <taxon>Hexapoda</taxon>
        <taxon>Insecta</taxon>
        <taxon>Pterygota</taxon>
        <taxon>Neoptera</taxon>
        <taxon>Endopterygota</taxon>
        <taxon>Coleoptera</taxon>
        <taxon>Polyphaga</taxon>
        <taxon>Cucujiformia</taxon>
        <taxon>Curculionidae</taxon>
        <taxon>Ceutorhynchinae</taxon>
        <taxon>Ceutorhynchus</taxon>
    </lineage>
</organism>
<dbReference type="Pfam" id="PF13499">
    <property type="entry name" value="EF-hand_7"/>
    <property type="match status" value="1"/>
</dbReference>
<gene>
    <name evidence="10" type="ORF">CEUTPL_LOCUS2688</name>
</gene>
<evidence type="ECO:0000256" key="7">
    <source>
        <dbReference type="SAM" id="MobiDB-lite"/>
    </source>
</evidence>
<dbReference type="SUPFAM" id="SSF47473">
    <property type="entry name" value="EF-hand"/>
    <property type="match status" value="1"/>
</dbReference>
<dbReference type="OrthoDB" id="442428at2759"/>
<dbReference type="SUPFAM" id="SSF56300">
    <property type="entry name" value="Metallo-dependent phosphatases"/>
    <property type="match status" value="1"/>
</dbReference>
<dbReference type="SMART" id="SM00054">
    <property type="entry name" value="EFh"/>
    <property type="match status" value="2"/>
</dbReference>
<dbReference type="InterPro" id="IPR002048">
    <property type="entry name" value="EF_hand_dom"/>
</dbReference>
<dbReference type="CDD" id="cd23767">
    <property type="entry name" value="IQCD"/>
    <property type="match status" value="1"/>
</dbReference>
<dbReference type="PROSITE" id="PS00018">
    <property type="entry name" value="EF_HAND_1"/>
    <property type="match status" value="2"/>
</dbReference>
<dbReference type="SMART" id="SM00156">
    <property type="entry name" value="PP2Ac"/>
    <property type="match status" value="1"/>
</dbReference>
<dbReference type="EMBL" id="OU892287">
    <property type="protein sequence ID" value="CAH1123693.1"/>
    <property type="molecule type" value="Genomic_DNA"/>
</dbReference>
<dbReference type="InterPro" id="IPR029052">
    <property type="entry name" value="Metallo-depent_PP-like"/>
</dbReference>
<accession>A0A9P0DGC4</accession>
<dbReference type="InterPro" id="IPR051134">
    <property type="entry name" value="PPP_phosphatase"/>
</dbReference>
<evidence type="ECO:0000256" key="1">
    <source>
        <dbReference type="ARBA" id="ARBA00001936"/>
    </source>
</evidence>
<dbReference type="InterPro" id="IPR004843">
    <property type="entry name" value="Calcineurin-like_PHP"/>
</dbReference>
<comment type="catalytic activity">
    <reaction evidence="6">
        <text>O-phospho-L-threonyl-[protein] + H2O = L-threonyl-[protein] + phosphate</text>
        <dbReference type="Rhea" id="RHEA:47004"/>
        <dbReference type="Rhea" id="RHEA-COMP:11060"/>
        <dbReference type="Rhea" id="RHEA-COMP:11605"/>
        <dbReference type="ChEBI" id="CHEBI:15377"/>
        <dbReference type="ChEBI" id="CHEBI:30013"/>
        <dbReference type="ChEBI" id="CHEBI:43474"/>
        <dbReference type="ChEBI" id="CHEBI:61977"/>
        <dbReference type="EC" id="3.1.3.16"/>
    </reaction>
</comment>
<evidence type="ECO:0000259" key="9">
    <source>
        <dbReference type="PROSITE" id="PS50222"/>
    </source>
</evidence>
<feature type="domain" description="EF-hand" evidence="9">
    <location>
        <begin position="596"/>
        <end position="631"/>
    </location>
</feature>
<evidence type="ECO:0000313" key="10">
    <source>
        <dbReference type="EMBL" id="CAH1123693.1"/>
    </source>
</evidence>
<keyword evidence="8" id="KW-1133">Transmembrane helix</keyword>